<name>A0A5Q4YWL2_9BURK</name>
<dbReference type="EMBL" id="LR699553">
    <property type="protein sequence ID" value="VVD30782.1"/>
    <property type="molecule type" value="Genomic_DNA"/>
</dbReference>
<organism evidence="1 2">
    <name type="scientific">Paraburkholderia dioscoreae</name>
    <dbReference type="NCBI Taxonomy" id="2604047"/>
    <lineage>
        <taxon>Bacteria</taxon>
        <taxon>Pseudomonadati</taxon>
        <taxon>Pseudomonadota</taxon>
        <taxon>Betaproteobacteria</taxon>
        <taxon>Burkholderiales</taxon>
        <taxon>Burkholderiaceae</taxon>
        <taxon>Paraburkholderia</taxon>
    </lineage>
</organism>
<dbReference type="AlphaFoldDB" id="A0A5Q4YWL2"/>
<gene>
    <name evidence="1" type="ORF">PDMSB3_4338</name>
</gene>
<sequence>MRVTEHLISFQLLDNEGRSLEESHAQFVL</sequence>
<reference evidence="1 2" key="1">
    <citation type="submission" date="2019-08" db="EMBL/GenBank/DDBJ databases">
        <authorList>
            <person name="Herpell B J."/>
        </authorList>
    </citation>
    <scope>NUCLEOTIDE SEQUENCE [LARGE SCALE GENOMIC DNA]</scope>
    <source>
        <strain evidence="2">Msb3</strain>
    </source>
</reference>
<dbReference type="KEGG" id="pdio:PDMSB3_4338"/>
<dbReference type="Proteomes" id="UP000325811">
    <property type="component" value="Chromosome I"/>
</dbReference>
<evidence type="ECO:0000313" key="2">
    <source>
        <dbReference type="Proteomes" id="UP000325811"/>
    </source>
</evidence>
<accession>A0A5Q4YWL2</accession>
<keyword evidence="2" id="KW-1185">Reference proteome</keyword>
<proteinExistence type="predicted"/>
<protein>
    <submittedName>
        <fullName evidence="1">Uncharacterized protein</fullName>
    </submittedName>
</protein>
<evidence type="ECO:0000313" key="1">
    <source>
        <dbReference type="EMBL" id="VVD30782.1"/>
    </source>
</evidence>